<dbReference type="InterPro" id="IPR001633">
    <property type="entry name" value="EAL_dom"/>
</dbReference>
<evidence type="ECO:0000313" key="5">
    <source>
        <dbReference type="Proteomes" id="UP001596108"/>
    </source>
</evidence>
<dbReference type="CDD" id="cd01948">
    <property type="entry name" value="EAL"/>
    <property type="match status" value="1"/>
</dbReference>
<reference evidence="5" key="1">
    <citation type="journal article" date="2019" name="Int. J. Syst. Evol. Microbiol.">
        <title>The Global Catalogue of Microorganisms (GCM) 10K type strain sequencing project: providing services to taxonomists for standard genome sequencing and annotation.</title>
        <authorList>
            <consortium name="The Broad Institute Genomics Platform"/>
            <consortium name="The Broad Institute Genome Sequencing Center for Infectious Disease"/>
            <person name="Wu L."/>
            <person name="Ma J."/>
        </authorList>
    </citation>
    <scope>NUCLEOTIDE SEQUENCE [LARGE SCALE GENOMIC DNA]</scope>
    <source>
        <strain evidence="5">CGMCC 1.18578</strain>
    </source>
</reference>
<dbReference type="NCBIfam" id="TIGR00254">
    <property type="entry name" value="GGDEF"/>
    <property type="match status" value="1"/>
</dbReference>
<dbReference type="InterPro" id="IPR043128">
    <property type="entry name" value="Rev_trsase/Diguanyl_cyclase"/>
</dbReference>
<dbReference type="Gene3D" id="3.30.70.270">
    <property type="match status" value="1"/>
</dbReference>
<feature type="transmembrane region" description="Helical" evidence="1">
    <location>
        <begin position="75"/>
        <end position="93"/>
    </location>
</feature>
<gene>
    <name evidence="4" type="ORF">ACFPQ4_04030</name>
</gene>
<sequence length="708" mass="80190">MSINRAEMKTMWTVLAAFSLFLFLQAADRWLKDVFSPISGTSTHVLLEALGFSICFTIFTLGWMVFVSTLCRQRLMTAALFAGIGLLELMHALSSTDMPLGKARFGDMPSEMLGWIAQLIGAIGLLLVFSMNNAPVKARSRIYTIVPVIAAVGAIAWGVFSFDNWNEHTMKSFEGYKTGIILFLYAAAASVILYRHRIERPQSMLTIVQALIWLLISELEETLGSEIGNVHYMFAECLKLIGYYYLLKGVYYVLIEEPYKRQKKTESRINYLAYHDELTGLPNRRMFSERVRVEMGRAAHGDSRFALLWLDLDRFKTINDSMGHSFGDQLLIAVADRLTKLASKPEKVFRLGGDEFTFLLSDLRDVQEAEKAAQRIVETFDTPIRVGQLDFHVTVSVGMAIYPEDGNSLDLLLQNADTAMYSAKDTRNGWKRYASEMNLKAKEKLLLENDLRIALELRQFHLAYQPLVDLEGGHLVGAEALLRWDHPQKGSIPPSEFIPLSEESGFILPLGEWVLRTACRQTKQWQEQGYPPLVMSVNLSIRQFRQHDLCERIEKVLEETGLEPQWLELEITESIMADVAFATAMLERLKKIGVRISIDDFGTGYSSLYYLKRFPIDKLKIDRSFVNDILTDRNDAAIVSGISAMARNLNLTVTAEGVESEGQVAFLREQRCQEAQGYFFSRPVPPEQFVSLFDAEKRSSGQREGNTA</sequence>
<dbReference type="InterPro" id="IPR035919">
    <property type="entry name" value="EAL_sf"/>
</dbReference>
<dbReference type="PANTHER" id="PTHR44757">
    <property type="entry name" value="DIGUANYLATE CYCLASE DGCP"/>
    <property type="match status" value="1"/>
</dbReference>
<accession>A0ABW0QX84</accession>
<dbReference type="Proteomes" id="UP001596108">
    <property type="component" value="Unassembled WGS sequence"/>
</dbReference>
<name>A0ABW0QX84_9BACL</name>
<dbReference type="Pfam" id="PF17159">
    <property type="entry name" value="MASE3"/>
    <property type="match status" value="1"/>
</dbReference>
<keyword evidence="1" id="KW-1133">Transmembrane helix</keyword>
<keyword evidence="1" id="KW-0472">Membrane</keyword>
<dbReference type="Pfam" id="PF00990">
    <property type="entry name" value="GGDEF"/>
    <property type="match status" value="1"/>
</dbReference>
<dbReference type="EMBL" id="JBHSNC010000010">
    <property type="protein sequence ID" value="MFC5528622.1"/>
    <property type="molecule type" value="Genomic_DNA"/>
</dbReference>
<feature type="transmembrane region" description="Helical" evidence="1">
    <location>
        <begin position="175"/>
        <end position="194"/>
    </location>
</feature>
<dbReference type="PROSITE" id="PS50887">
    <property type="entry name" value="GGDEF"/>
    <property type="match status" value="1"/>
</dbReference>
<dbReference type="InterPro" id="IPR052155">
    <property type="entry name" value="Biofilm_reg_signaling"/>
</dbReference>
<keyword evidence="5" id="KW-1185">Reference proteome</keyword>
<dbReference type="PANTHER" id="PTHR44757:SF2">
    <property type="entry name" value="BIOFILM ARCHITECTURE MAINTENANCE PROTEIN MBAA"/>
    <property type="match status" value="1"/>
</dbReference>
<dbReference type="Gene3D" id="3.20.20.450">
    <property type="entry name" value="EAL domain"/>
    <property type="match status" value="1"/>
</dbReference>
<dbReference type="RefSeq" id="WP_378110466.1">
    <property type="nucleotide sequence ID" value="NZ_JBHSNC010000010.1"/>
</dbReference>
<organism evidence="4 5">
    <name type="scientific">Cohnella yongneupensis</name>
    <dbReference type="NCBI Taxonomy" id="425006"/>
    <lineage>
        <taxon>Bacteria</taxon>
        <taxon>Bacillati</taxon>
        <taxon>Bacillota</taxon>
        <taxon>Bacilli</taxon>
        <taxon>Bacillales</taxon>
        <taxon>Paenibacillaceae</taxon>
        <taxon>Cohnella</taxon>
    </lineage>
</organism>
<keyword evidence="1" id="KW-0812">Transmembrane</keyword>
<protein>
    <submittedName>
        <fullName evidence="4">Bifunctional diguanylate cyclase/phosphodiesterase</fullName>
    </submittedName>
</protein>
<feature type="transmembrane region" description="Helical" evidence="1">
    <location>
        <begin position="113"/>
        <end position="130"/>
    </location>
</feature>
<dbReference type="SUPFAM" id="SSF55073">
    <property type="entry name" value="Nucleotide cyclase"/>
    <property type="match status" value="1"/>
</dbReference>
<feature type="domain" description="GGDEF" evidence="3">
    <location>
        <begin position="303"/>
        <end position="435"/>
    </location>
</feature>
<proteinExistence type="predicted"/>
<dbReference type="InterPro" id="IPR033425">
    <property type="entry name" value="MASE3"/>
</dbReference>
<evidence type="ECO:0000313" key="4">
    <source>
        <dbReference type="EMBL" id="MFC5528622.1"/>
    </source>
</evidence>
<dbReference type="SUPFAM" id="SSF141868">
    <property type="entry name" value="EAL domain-like"/>
    <property type="match status" value="1"/>
</dbReference>
<feature type="transmembrane region" description="Helical" evidence="1">
    <location>
        <begin position="142"/>
        <end position="160"/>
    </location>
</feature>
<dbReference type="InterPro" id="IPR029787">
    <property type="entry name" value="Nucleotide_cyclase"/>
</dbReference>
<evidence type="ECO:0000259" key="3">
    <source>
        <dbReference type="PROSITE" id="PS50887"/>
    </source>
</evidence>
<comment type="caution">
    <text evidence="4">The sequence shown here is derived from an EMBL/GenBank/DDBJ whole genome shotgun (WGS) entry which is preliminary data.</text>
</comment>
<feature type="domain" description="EAL" evidence="2">
    <location>
        <begin position="444"/>
        <end position="697"/>
    </location>
</feature>
<evidence type="ECO:0000256" key="1">
    <source>
        <dbReference type="SAM" id="Phobius"/>
    </source>
</evidence>
<feature type="transmembrane region" description="Helical" evidence="1">
    <location>
        <begin position="45"/>
        <end position="68"/>
    </location>
</feature>
<dbReference type="CDD" id="cd01949">
    <property type="entry name" value="GGDEF"/>
    <property type="match status" value="1"/>
</dbReference>
<evidence type="ECO:0000259" key="2">
    <source>
        <dbReference type="PROSITE" id="PS50883"/>
    </source>
</evidence>
<dbReference type="Pfam" id="PF00563">
    <property type="entry name" value="EAL"/>
    <property type="match status" value="1"/>
</dbReference>
<dbReference type="SMART" id="SM00052">
    <property type="entry name" value="EAL"/>
    <property type="match status" value="1"/>
</dbReference>
<dbReference type="SMART" id="SM00267">
    <property type="entry name" value="GGDEF"/>
    <property type="match status" value="1"/>
</dbReference>
<dbReference type="PROSITE" id="PS50883">
    <property type="entry name" value="EAL"/>
    <property type="match status" value="1"/>
</dbReference>
<dbReference type="InterPro" id="IPR000160">
    <property type="entry name" value="GGDEF_dom"/>
</dbReference>